<dbReference type="SUPFAM" id="SSF51735">
    <property type="entry name" value="NAD(P)-binding Rossmann-fold domains"/>
    <property type="match status" value="1"/>
</dbReference>
<accession>A0A8J6NQ09</accession>
<dbReference type="PANTHER" id="PTHR43781">
    <property type="entry name" value="SACCHAROPINE DEHYDROGENASE"/>
    <property type="match status" value="1"/>
</dbReference>
<dbReference type="Pfam" id="PF03435">
    <property type="entry name" value="Sacchrp_dh_NADP"/>
    <property type="match status" value="1"/>
</dbReference>
<evidence type="ECO:0000259" key="1">
    <source>
        <dbReference type="Pfam" id="PF03435"/>
    </source>
</evidence>
<dbReference type="AlphaFoldDB" id="A0A8J6NQ09"/>
<dbReference type="Gene3D" id="3.40.50.720">
    <property type="entry name" value="NAD(P)-binding Rossmann-like Domain"/>
    <property type="match status" value="1"/>
</dbReference>
<sequence>MSKFLIYGSYGYTGSLIAKQALERGHQPLLAGRNEKKLAAQAATLGLPSLAFDLSETEKLDSALRDVDVVLHCAGPFGYTYKAMTEACLRTGTHYLDIGGGTPELEAVAALDADSKSAGIMMMPGAGFDVVPSDCLLLYLKEKHPSATHLQLSIRGVGGGVSRGTARSGIENMDRQGTIRKNGRMTQVPAAWKIREVDFGRGPVKVTSVGWGDVATAFYSTGVPNIETYMYFPAIARKLMRASASLGWLLYNRPAKNIIKALIGLMPPGPSAKKNANGFSLLIGEAYDESGEHIRAKLRTPEAYYFTAQTSVAIIERVLADDFKVGFQTPSMAYGPDFVLGFDSVEREDL</sequence>
<dbReference type="InterPro" id="IPR036291">
    <property type="entry name" value="NAD(P)-bd_dom_sf"/>
</dbReference>
<dbReference type="PANTHER" id="PTHR43781:SF1">
    <property type="entry name" value="SACCHAROPINE DEHYDROGENASE"/>
    <property type="match status" value="1"/>
</dbReference>
<dbReference type="Proteomes" id="UP000614469">
    <property type="component" value="Unassembled WGS sequence"/>
</dbReference>
<organism evidence="2 3">
    <name type="scientific">Candidatus Desulfolinea nitratireducens</name>
    <dbReference type="NCBI Taxonomy" id="2841698"/>
    <lineage>
        <taxon>Bacteria</taxon>
        <taxon>Bacillati</taxon>
        <taxon>Chloroflexota</taxon>
        <taxon>Anaerolineae</taxon>
        <taxon>Anaerolineales</taxon>
        <taxon>Anaerolineales incertae sedis</taxon>
        <taxon>Candidatus Desulfolinea</taxon>
    </lineage>
</organism>
<comment type="caution">
    <text evidence="2">The sequence shown here is derived from an EMBL/GenBank/DDBJ whole genome shotgun (WGS) entry which is preliminary data.</text>
</comment>
<proteinExistence type="predicted"/>
<feature type="domain" description="Saccharopine dehydrogenase NADP binding" evidence="1">
    <location>
        <begin position="5"/>
        <end position="123"/>
    </location>
</feature>
<gene>
    <name evidence="2" type="ORF">H8E29_12445</name>
</gene>
<evidence type="ECO:0000313" key="3">
    <source>
        <dbReference type="Proteomes" id="UP000614469"/>
    </source>
</evidence>
<reference evidence="2 3" key="1">
    <citation type="submission" date="2020-08" db="EMBL/GenBank/DDBJ databases">
        <title>Bridging the membrane lipid divide: bacteria of the FCB group superphylum have the potential to synthesize archaeal ether lipids.</title>
        <authorList>
            <person name="Villanueva L."/>
            <person name="Von Meijenfeldt F.A.B."/>
            <person name="Westbye A.B."/>
            <person name="Yadav S."/>
            <person name="Hopmans E.C."/>
            <person name="Dutilh B.E."/>
            <person name="Sinninghe Damste J.S."/>
        </authorList>
    </citation>
    <scope>NUCLEOTIDE SEQUENCE [LARGE SCALE GENOMIC DNA]</scope>
    <source>
        <strain evidence="2">NIOZ-UU36</strain>
    </source>
</reference>
<dbReference type="InterPro" id="IPR005097">
    <property type="entry name" value="Sacchrp_dh_NADP-bd"/>
</dbReference>
<evidence type="ECO:0000313" key="2">
    <source>
        <dbReference type="EMBL" id="MBC8336069.1"/>
    </source>
</evidence>
<name>A0A8J6NQ09_9CHLR</name>
<dbReference type="EMBL" id="JACNJN010000137">
    <property type="protein sequence ID" value="MBC8336069.1"/>
    <property type="molecule type" value="Genomic_DNA"/>
</dbReference>
<protein>
    <submittedName>
        <fullName evidence="2">Saccharopine dehydrogenase NADP-binding domain-containing protein</fullName>
    </submittedName>
</protein>